<name>A0A9D9DGK1_9FIRM</name>
<dbReference type="Proteomes" id="UP000823634">
    <property type="component" value="Unassembled WGS sequence"/>
</dbReference>
<comment type="caution">
    <text evidence="1">The sequence shown here is derived from an EMBL/GenBank/DDBJ whole genome shotgun (WGS) entry which is preliminary data.</text>
</comment>
<reference evidence="1" key="2">
    <citation type="journal article" date="2021" name="PeerJ">
        <title>Extensive microbial diversity within the chicken gut microbiome revealed by metagenomics and culture.</title>
        <authorList>
            <person name="Gilroy R."/>
            <person name="Ravi A."/>
            <person name="Getino M."/>
            <person name="Pursley I."/>
            <person name="Horton D.L."/>
            <person name="Alikhan N.F."/>
            <person name="Baker D."/>
            <person name="Gharbi K."/>
            <person name="Hall N."/>
            <person name="Watson M."/>
            <person name="Adriaenssens E.M."/>
            <person name="Foster-Nyarko E."/>
            <person name="Jarju S."/>
            <person name="Secka A."/>
            <person name="Antonio M."/>
            <person name="Oren A."/>
            <person name="Chaudhuri R.R."/>
            <person name="La Ragione R."/>
            <person name="Hildebrand F."/>
            <person name="Pallen M.J."/>
        </authorList>
    </citation>
    <scope>NUCLEOTIDE SEQUENCE</scope>
    <source>
        <strain evidence="1">17113</strain>
    </source>
</reference>
<gene>
    <name evidence="1" type="ORF">IAC61_02910</name>
</gene>
<reference evidence="1" key="1">
    <citation type="submission" date="2020-10" db="EMBL/GenBank/DDBJ databases">
        <authorList>
            <person name="Gilroy R."/>
        </authorList>
    </citation>
    <scope>NUCLEOTIDE SEQUENCE</scope>
    <source>
        <strain evidence="1">17113</strain>
    </source>
</reference>
<protein>
    <submittedName>
        <fullName evidence="1">Uncharacterized protein</fullName>
    </submittedName>
</protein>
<proteinExistence type="predicted"/>
<accession>A0A9D9DGK1</accession>
<sequence>MGAGELSVLRPFHKMPFGFQKAIWREIIAFPVLLEKVWLRRAFVSICIVALLGFSRSAEEDQTLKSKAANPLIFD</sequence>
<organism evidence="1 2">
    <name type="scientific">Candidatus Alloenteromonas pullistercoris</name>
    <dbReference type="NCBI Taxonomy" id="2840785"/>
    <lineage>
        <taxon>Bacteria</taxon>
        <taxon>Bacillati</taxon>
        <taxon>Bacillota</taxon>
        <taxon>Bacillota incertae sedis</taxon>
        <taxon>Candidatus Alloenteromonas</taxon>
    </lineage>
</organism>
<evidence type="ECO:0000313" key="2">
    <source>
        <dbReference type="Proteomes" id="UP000823634"/>
    </source>
</evidence>
<dbReference type="EMBL" id="JADINA010000019">
    <property type="protein sequence ID" value="MBO8426253.1"/>
    <property type="molecule type" value="Genomic_DNA"/>
</dbReference>
<dbReference type="AlphaFoldDB" id="A0A9D9DGK1"/>
<evidence type="ECO:0000313" key="1">
    <source>
        <dbReference type="EMBL" id="MBO8426253.1"/>
    </source>
</evidence>